<accession>A0A199VYV0</accession>
<proteinExistence type="inferred from homology"/>
<organism evidence="7 8">
    <name type="scientific">Ananas comosus</name>
    <name type="common">Pineapple</name>
    <name type="synonym">Ananas ananas</name>
    <dbReference type="NCBI Taxonomy" id="4615"/>
    <lineage>
        <taxon>Eukaryota</taxon>
        <taxon>Viridiplantae</taxon>
        <taxon>Streptophyta</taxon>
        <taxon>Embryophyta</taxon>
        <taxon>Tracheophyta</taxon>
        <taxon>Spermatophyta</taxon>
        <taxon>Magnoliopsida</taxon>
        <taxon>Liliopsida</taxon>
        <taxon>Poales</taxon>
        <taxon>Bromeliaceae</taxon>
        <taxon>Bromelioideae</taxon>
        <taxon>Ananas</taxon>
    </lineage>
</organism>
<keyword evidence="5 6" id="KW-0349">Heme</keyword>
<evidence type="ECO:0000256" key="2">
    <source>
        <dbReference type="ARBA" id="ARBA00022723"/>
    </source>
</evidence>
<dbReference type="SUPFAM" id="SSF48264">
    <property type="entry name" value="Cytochrome P450"/>
    <property type="match status" value="1"/>
</dbReference>
<dbReference type="GO" id="GO:0020037">
    <property type="term" value="F:heme binding"/>
    <property type="evidence" value="ECO:0007669"/>
    <property type="project" value="InterPro"/>
</dbReference>
<keyword evidence="2 5" id="KW-0479">Metal-binding</keyword>
<comment type="cofactor">
    <cofactor evidence="5">
        <name>heme</name>
        <dbReference type="ChEBI" id="CHEBI:30413"/>
    </cofactor>
</comment>
<gene>
    <name evidence="7" type="ORF">ACMD2_15870</name>
</gene>
<dbReference type="InterPro" id="IPR017972">
    <property type="entry name" value="Cyt_P450_CS"/>
</dbReference>
<dbReference type="Pfam" id="PF00067">
    <property type="entry name" value="p450"/>
    <property type="match status" value="1"/>
</dbReference>
<dbReference type="PROSITE" id="PS00086">
    <property type="entry name" value="CYTOCHROME_P450"/>
    <property type="match status" value="1"/>
</dbReference>
<evidence type="ECO:0000256" key="1">
    <source>
        <dbReference type="ARBA" id="ARBA00010617"/>
    </source>
</evidence>
<dbReference type="PANTHER" id="PTHR24296">
    <property type="entry name" value="CYTOCHROME P450"/>
    <property type="match status" value="1"/>
</dbReference>
<evidence type="ECO:0000313" key="8">
    <source>
        <dbReference type="Proteomes" id="UP000092600"/>
    </source>
</evidence>
<name>A0A199VYV0_ANACO</name>
<dbReference type="Proteomes" id="UP000092600">
    <property type="component" value="Unassembled WGS sequence"/>
</dbReference>
<dbReference type="STRING" id="4615.A0A199VYV0"/>
<dbReference type="GO" id="GO:0016705">
    <property type="term" value="F:oxidoreductase activity, acting on paired donors, with incorporation or reduction of molecular oxygen"/>
    <property type="evidence" value="ECO:0007669"/>
    <property type="project" value="InterPro"/>
</dbReference>
<keyword evidence="6" id="KW-0503">Monooxygenase</keyword>
<dbReference type="GO" id="GO:0006629">
    <property type="term" value="P:lipid metabolic process"/>
    <property type="evidence" value="ECO:0007669"/>
    <property type="project" value="UniProtKB-ARBA"/>
</dbReference>
<evidence type="ECO:0000256" key="3">
    <source>
        <dbReference type="ARBA" id="ARBA00023002"/>
    </source>
</evidence>
<feature type="binding site" description="axial binding residue" evidence="5">
    <location>
        <position position="229"/>
    </location>
    <ligand>
        <name>heme</name>
        <dbReference type="ChEBI" id="CHEBI:30413"/>
    </ligand>
    <ligandPart>
        <name>Fe</name>
        <dbReference type="ChEBI" id="CHEBI:18248"/>
    </ligandPart>
</feature>
<dbReference type="GO" id="GO:0004497">
    <property type="term" value="F:monooxygenase activity"/>
    <property type="evidence" value="ECO:0007669"/>
    <property type="project" value="UniProtKB-KW"/>
</dbReference>
<evidence type="ECO:0000256" key="4">
    <source>
        <dbReference type="ARBA" id="ARBA00023004"/>
    </source>
</evidence>
<comment type="similarity">
    <text evidence="1 6">Belongs to the cytochrome P450 family.</text>
</comment>
<dbReference type="InterPro" id="IPR036396">
    <property type="entry name" value="Cyt_P450_sf"/>
</dbReference>
<dbReference type="EMBL" id="LSRQ01000545">
    <property type="protein sequence ID" value="OAY82131.1"/>
    <property type="molecule type" value="Genomic_DNA"/>
</dbReference>
<dbReference type="AlphaFoldDB" id="A0A199VYV0"/>
<dbReference type="PRINTS" id="PR00385">
    <property type="entry name" value="P450"/>
</dbReference>
<comment type="caution">
    <text evidence="7">The sequence shown here is derived from an EMBL/GenBank/DDBJ whole genome shotgun (WGS) entry which is preliminary data.</text>
</comment>
<reference evidence="7 8" key="1">
    <citation type="journal article" date="2016" name="DNA Res.">
        <title>The draft genome of MD-2 pineapple using hybrid error correction of long reads.</title>
        <authorList>
            <person name="Redwan R.M."/>
            <person name="Saidin A."/>
            <person name="Kumar S.V."/>
        </authorList>
    </citation>
    <scope>NUCLEOTIDE SEQUENCE [LARGE SCALE GENOMIC DNA]</scope>
    <source>
        <strain evidence="8">cv. MD2</strain>
        <tissue evidence="7">Leaf</tissue>
    </source>
</reference>
<evidence type="ECO:0000313" key="7">
    <source>
        <dbReference type="EMBL" id="OAY82131.1"/>
    </source>
</evidence>
<keyword evidence="4 5" id="KW-0408">Iron</keyword>
<dbReference type="Gene3D" id="1.10.630.10">
    <property type="entry name" value="Cytochrome P450"/>
    <property type="match status" value="1"/>
</dbReference>
<protein>
    <submittedName>
        <fullName evidence="7">Cytochrome P450 704C1</fullName>
    </submittedName>
</protein>
<keyword evidence="3 6" id="KW-0560">Oxidoreductase</keyword>
<dbReference type="InterPro" id="IPR002401">
    <property type="entry name" value="Cyt_P450_E_grp-I"/>
</dbReference>
<dbReference type="PRINTS" id="PR00463">
    <property type="entry name" value="EP450I"/>
</dbReference>
<dbReference type="GO" id="GO:0005506">
    <property type="term" value="F:iron ion binding"/>
    <property type="evidence" value="ECO:0007669"/>
    <property type="project" value="InterPro"/>
</dbReference>
<sequence length="286" mass="32690">MTPSSLVDTRCGTMLGHTNVMMAITTPVNDLNRYDVRNKEDILSRFILASNEDPDERITDKYLRDIILNFLIAGKDTSANTLSWFFYMLCKHPTIQERIALEIIESVGDKVVSNEKGNYSSVDEFTARLTEQSMDKMQYLHAAITETLRLYPAVPVDGKCADEDDVLPDGLKVKKGDGVNYMMYAMGRMTYLWGEDADEFKPDRWLANGVFQPASPFKFVAFNAGPRICLGKEFAYRQMKILAATLIHFFRFRLEDESRSIKYRTMFTLHIDGGLPVTALRRIKCE</sequence>
<evidence type="ECO:0000256" key="5">
    <source>
        <dbReference type="PIRSR" id="PIRSR602401-1"/>
    </source>
</evidence>
<dbReference type="InterPro" id="IPR001128">
    <property type="entry name" value="Cyt_P450"/>
</dbReference>
<evidence type="ECO:0000256" key="6">
    <source>
        <dbReference type="RuleBase" id="RU000461"/>
    </source>
</evidence>